<dbReference type="InterPro" id="IPR013437">
    <property type="entry name" value="FtsW"/>
</dbReference>
<dbReference type="InterPro" id="IPR013438">
    <property type="entry name" value="SpoVE"/>
</dbReference>
<keyword evidence="8" id="KW-0133">Cell shape</keyword>
<keyword evidence="6" id="KW-0808">Transferase</keyword>
<dbReference type="GO" id="GO:0015648">
    <property type="term" value="F:lipid-linked peptidoglycan transporter activity"/>
    <property type="evidence" value="ECO:0007669"/>
    <property type="project" value="TreeGrafter"/>
</dbReference>
<dbReference type="GO" id="GO:0008360">
    <property type="term" value="P:regulation of cell shape"/>
    <property type="evidence" value="ECO:0007669"/>
    <property type="project" value="UniProtKB-KW"/>
</dbReference>
<keyword evidence="11 22" id="KW-0472">Membrane</keyword>
<feature type="transmembrane region" description="Helical" evidence="22">
    <location>
        <begin position="125"/>
        <end position="146"/>
    </location>
</feature>
<dbReference type="NCBIfam" id="TIGR02614">
    <property type="entry name" value="ftsW"/>
    <property type="match status" value="1"/>
</dbReference>
<evidence type="ECO:0000256" key="14">
    <source>
        <dbReference type="ARBA" id="ARBA00032370"/>
    </source>
</evidence>
<evidence type="ECO:0000256" key="1">
    <source>
        <dbReference type="ARBA" id="ARBA00004651"/>
    </source>
</evidence>
<dbReference type="GO" id="GO:0051301">
    <property type="term" value="P:cell division"/>
    <property type="evidence" value="ECO:0007669"/>
    <property type="project" value="UniProtKB-KW"/>
</dbReference>
<dbReference type="RefSeq" id="WP_156625860.1">
    <property type="nucleotide sequence ID" value="NZ_CACRTO010000013.1"/>
</dbReference>
<dbReference type="PANTHER" id="PTHR30474:SF2">
    <property type="entry name" value="PEPTIDOGLYCAN GLYCOSYLTRANSFERASE FTSW-RELATED"/>
    <property type="match status" value="1"/>
</dbReference>
<keyword evidence="3" id="KW-1003">Cell membrane</keyword>
<dbReference type="EMBL" id="CACRTO010000013">
    <property type="protein sequence ID" value="VYU05110.1"/>
    <property type="molecule type" value="Genomic_DNA"/>
</dbReference>
<dbReference type="GO" id="GO:0008955">
    <property type="term" value="F:peptidoglycan glycosyltransferase activity"/>
    <property type="evidence" value="ECO:0007669"/>
    <property type="project" value="UniProtKB-EC"/>
</dbReference>
<evidence type="ECO:0000256" key="8">
    <source>
        <dbReference type="ARBA" id="ARBA00022960"/>
    </source>
</evidence>
<evidence type="ECO:0000256" key="11">
    <source>
        <dbReference type="ARBA" id="ARBA00023136"/>
    </source>
</evidence>
<sequence>MNTVSRGNRKPRNKNRRIKMKDIDYGLLCGILILLFIGIVMVYSSSSYYALYQKDVYNSNFYFIKEITWAIVGIIGMLITMSIDYHTYRKWTPMLVVFTIVTLILVLFIGSNINGATRWIRLGPLSFQPSELAKYVLVLYLAHLIDQRKDKIKKFKEGTLYYLAVAAVFAVLILAGKNLSITAIVMMVACIMILVGGAKISHLFSLVPVGIAAGVVLIYTQSYRLQRLTAFLDPWADPSGDSYQLIQSLYALGSGGIFGSGLGNSRQKALFMPEPHNDFIFAIIGEELGLIGCIAIILVFMFIVIKGVSIAIKARDNYGFLVSIGIISVIAIQAIINIAVVTGSMPVTGVPMPFISYGGTSLVFNLGAIGILLNISRQSKEEIK</sequence>
<evidence type="ECO:0000256" key="12">
    <source>
        <dbReference type="ARBA" id="ARBA00023306"/>
    </source>
</evidence>
<feature type="transmembrane region" description="Helical" evidence="22">
    <location>
        <begin position="279"/>
        <end position="305"/>
    </location>
</feature>
<dbReference type="AlphaFoldDB" id="A0A6N3BK33"/>
<dbReference type="GO" id="GO:0009252">
    <property type="term" value="P:peptidoglycan biosynthetic process"/>
    <property type="evidence" value="ECO:0007669"/>
    <property type="project" value="UniProtKB-KW"/>
</dbReference>
<evidence type="ECO:0000256" key="9">
    <source>
        <dbReference type="ARBA" id="ARBA00022984"/>
    </source>
</evidence>
<comment type="function">
    <text evidence="21">Peptidoglycan polymerase that is essential for cell division.</text>
</comment>
<feature type="transmembrane region" description="Helical" evidence="22">
    <location>
        <begin position="181"/>
        <end position="198"/>
    </location>
</feature>
<evidence type="ECO:0000256" key="3">
    <source>
        <dbReference type="ARBA" id="ARBA00022475"/>
    </source>
</evidence>
<comment type="pathway">
    <text evidence="2">Cell wall biogenesis; peptidoglycan biosynthesis.</text>
</comment>
<dbReference type="PANTHER" id="PTHR30474">
    <property type="entry name" value="CELL CYCLE PROTEIN"/>
    <property type="match status" value="1"/>
</dbReference>
<keyword evidence="12" id="KW-0131">Cell cycle</keyword>
<evidence type="ECO:0000256" key="10">
    <source>
        <dbReference type="ARBA" id="ARBA00022989"/>
    </source>
</evidence>
<evidence type="ECO:0000256" key="19">
    <source>
        <dbReference type="ARBA" id="ARBA00044770"/>
    </source>
</evidence>
<organism evidence="23">
    <name type="scientific">Clostridium tertium</name>
    <dbReference type="NCBI Taxonomy" id="1559"/>
    <lineage>
        <taxon>Bacteria</taxon>
        <taxon>Bacillati</taxon>
        <taxon>Bacillota</taxon>
        <taxon>Clostridia</taxon>
        <taxon>Eubacteriales</taxon>
        <taxon>Clostridiaceae</taxon>
        <taxon>Clostridium</taxon>
    </lineage>
</organism>
<keyword evidence="4" id="KW-0132">Cell division</keyword>
<comment type="catalytic activity">
    <reaction evidence="20">
        <text>[GlcNAc-(1-&gt;4)-Mur2Ac(oyl-L-Ala-gamma-D-Glu-L-Lys-D-Ala-D-Ala)](n)-di-trans,octa-cis-undecaprenyl diphosphate + beta-D-GlcNAc-(1-&gt;4)-Mur2Ac(oyl-L-Ala-gamma-D-Glu-L-Lys-D-Ala-D-Ala)-di-trans,octa-cis-undecaprenyl diphosphate = [GlcNAc-(1-&gt;4)-Mur2Ac(oyl-L-Ala-gamma-D-Glu-L-Lys-D-Ala-D-Ala)](n+1)-di-trans,octa-cis-undecaprenyl diphosphate + di-trans,octa-cis-undecaprenyl diphosphate + H(+)</text>
        <dbReference type="Rhea" id="RHEA:23708"/>
        <dbReference type="Rhea" id="RHEA-COMP:9602"/>
        <dbReference type="Rhea" id="RHEA-COMP:9603"/>
        <dbReference type="ChEBI" id="CHEBI:15378"/>
        <dbReference type="ChEBI" id="CHEBI:58405"/>
        <dbReference type="ChEBI" id="CHEBI:60033"/>
        <dbReference type="ChEBI" id="CHEBI:78435"/>
        <dbReference type="EC" id="2.4.99.28"/>
    </reaction>
</comment>
<evidence type="ECO:0000256" key="4">
    <source>
        <dbReference type="ARBA" id="ARBA00022618"/>
    </source>
</evidence>
<evidence type="ECO:0000256" key="2">
    <source>
        <dbReference type="ARBA" id="ARBA00004752"/>
    </source>
</evidence>
<evidence type="ECO:0000256" key="5">
    <source>
        <dbReference type="ARBA" id="ARBA00022676"/>
    </source>
</evidence>
<feature type="transmembrane region" description="Helical" evidence="22">
    <location>
        <begin position="317"/>
        <end position="342"/>
    </location>
</feature>
<keyword evidence="10 22" id="KW-1133">Transmembrane helix</keyword>
<evidence type="ECO:0000256" key="7">
    <source>
        <dbReference type="ARBA" id="ARBA00022692"/>
    </source>
</evidence>
<evidence type="ECO:0000256" key="21">
    <source>
        <dbReference type="ARBA" id="ARBA00049966"/>
    </source>
</evidence>
<protein>
    <recommendedName>
        <fullName evidence="17">Probable peptidoglycan glycosyltransferase FtsW</fullName>
        <ecNumber evidence="19">2.4.99.28</ecNumber>
    </recommendedName>
    <alternativeName>
        <fullName evidence="18">Cell division protein FtsW</fullName>
    </alternativeName>
    <alternativeName>
        <fullName evidence="15">Cell wall polymerase</fullName>
    </alternativeName>
    <alternativeName>
        <fullName evidence="14">Peptidoglycan polymerase</fullName>
    </alternativeName>
</protein>
<keyword evidence="5" id="KW-0328">Glycosyltransferase</keyword>
<feature type="transmembrane region" description="Helical" evidence="22">
    <location>
        <begin position="158"/>
        <end position="175"/>
    </location>
</feature>
<dbReference type="NCBIfam" id="TIGR02615">
    <property type="entry name" value="spoVE"/>
    <property type="match status" value="1"/>
</dbReference>
<feature type="transmembrane region" description="Helical" evidence="22">
    <location>
        <begin position="95"/>
        <end position="113"/>
    </location>
</feature>
<keyword evidence="13" id="KW-0961">Cell wall biogenesis/degradation</keyword>
<evidence type="ECO:0000256" key="15">
    <source>
        <dbReference type="ARBA" id="ARBA00033270"/>
    </source>
</evidence>
<evidence type="ECO:0000256" key="6">
    <source>
        <dbReference type="ARBA" id="ARBA00022679"/>
    </source>
</evidence>
<keyword evidence="9" id="KW-0573">Peptidoglycan synthesis</keyword>
<accession>A0A6N3BK33</accession>
<evidence type="ECO:0000313" key="23">
    <source>
        <dbReference type="EMBL" id="VYU05110.1"/>
    </source>
</evidence>
<dbReference type="EC" id="2.4.99.28" evidence="19"/>
<dbReference type="Pfam" id="PF01098">
    <property type="entry name" value="FTSW_RODA_SPOVE"/>
    <property type="match status" value="1"/>
</dbReference>
<evidence type="ECO:0000256" key="17">
    <source>
        <dbReference type="ARBA" id="ARBA00041185"/>
    </source>
</evidence>
<reference evidence="23" key="1">
    <citation type="submission" date="2019-11" db="EMBL/GenBank/DDBJ databases">
        <authorList>
            <person name="Feng L."/>
        </authorList>
    </citation>
    <scope>NUCLEOTIDE SEQUENCE</scope>
    <source>
        <strain evidence="23">CTertiumLFYP3</strain>
    </source>
</reference>
<evidence type="ECO:0000256" key="13">
    <source>
        <dbReference type="ARBA" id="ARBA00023316"/>
    </source>
</evidence>
<dbReference type="GO" id="GO:0032153">
    <property type="term" value="C:cell division site"/>
    <property type="evidence" value="ECO:0007669"/>
    <property type="project" value="TreeGrafter"/>
</dbReference>
<feature type="transmembrane region" description="Helical" evidence="22">
    <location>
        <begin position="203"/>
        <end position="222"/>
    </location>
</feature>
<comment type="subcellular location">
    <subcellularLocation>
        <location evidence="1">Cell membrane</location>
        <topology evidence="1">Multi-pass membrane protein</topology>
    </subcellularLocation>
</comment>
<feature type="transmembrane region" description="Helical" evidence="22">
    <location>
        <begin position="23"/>
        <end position="43"/>
    </location>
</feature>
<evidence type="ECO:0000256" key="16">
    <source>
        <dbReference type="ARBA" id="ARBA00038053"/>
    </source>
</evidence>
<proteinExistence type="inferred from homology"/>
<dbReference type="InterPro" id="IPR001182">
    <property type="entry name" value="FtsW/RodA"/>
</dbReference>
<dbReference type="GO" id="GO:0005886">
    <property type="term" value="C:plasma membrane"/>
    <property type="evidence" value="ECO:0007669"/>
    <property type="project" value="UniProtKB-SubCell"/>
</dbReference>
<feature type="transmembrane region" description="Helical" evidence="22">
    <location>
        <begin position="354"/>
        <end position="375"/>
    </location>
</feature>
<name>A0A6N3BK33_9CLOT</name>
<dbReference type="GO" id="GO:0071555">
    <property type="term" value="P:cell wall organization"/>
    <property type="evidence" value="ECO:0007669"/>
    <property type="project" value="UniProtKB-KW"/>
</dbReference>
<evidence type="ECO:0000256" key="22">
    <source>
        <dbReference type="SAM" id="Phobius"/>
    </source>
</evidence>
<feature type="transmembrane region" description="Helical" evidence="22">
    <location>
        <begin position="63"/>
        <end position="83"/>
    </location>
</feature>
<evidence type="ECO:0000256" key="18">
    <source>
        <dbReference type="ARBA" id="ARBA00041418"/>
    </source>
</evidence>
<keyword evidence="7 22" id="KW-0812">Transmembrane</keyword>
<gene>
    <name evidence="23" type="primary">ftsW_1</name>
    <name evidence="23" type="ORF">CTLFYP3_01351</name>
</gene>
<comment type="similarity">
    <text evidence="16">Belongs to the SEDS family. FtsW subfamily.</text>
</comment>
<evidence type="ECO:0000256" key="20">
    <source>
        <dbReference type="ARBA" id="ARBA00049902"/>
    </source>
</evidence>